<dbReference type="AlphaFoldDB" id="A0A6C0EIS5"/>
<name>A0A6C0EIS5_9ZZZZ</name>
<organism evidence="1">
    <name type="scientific">viral metagenome</name>
    <dbReference type="NCBI Taxonomy" id="1070528"/>
    <lineage>
        <taxon>unclassified sequences</taxon>
        <taxon>metagenomes</taxon>
        <taxon>organismal metagenomes</taxon>
    </lineage>
</organism>
<reference evidence="1" key="1">
    <citation type="journal article" date="2020" name="Nature">
        <title>Giant virus diversity and host interactions through global metagenomics.</title>
        <authorList>
            <person name="Schulz F."/>
            <person name="Roux S."/>
            <person name="Paez-Espino D."/>
            <person name="Jungbluth S."/>
            <person name="Walsh D.A."/>
            <person name="Denef V.J."/>
            <person name="McMahon K.D."/>
            <person name="Konstantinidis K.T."/>
            <person name="Eloe-Fadrosh E.A."/>
            <person name="Kyrpides N.C."/>
            <person name="Woyke T."/>
        </authorList>
    </citation>
    <scope>NUCLEOTIDE SEQUENCE</scope>
    <source>
        <strain evidence="1">GVMAG-M-3300001351-8</strain>
    </source>
</reference>
<dbReference type="EMBL" id="MN738866">
    <property type="protein sequence ID" value="QHT28937.1"/>
    <property type="molecule type" value="Genomic_DNA"/>
</dbReference>
<accession>A0A6C0EIS5</accession>
<proteinExistence type="predicted"/>
<protein>
    <submittedName>
        <fullName evidence="1">Uncharacterized protein</fullName>
    </submittedName>
</protein>
<evidence type="ECO:0000313" key="1">
    <source>
        <dbReference type="EMBL" id="QHT28937.1"/>
    </source>
</evidence>
<sequence>MNYSRIINPETNRNVNIKSCLGKKILKKYLEQIGGVSSSYDKNRDGYMFEKVFNEKSVHNRSTIIDLINFESGYNRQEIGTRIFDKVKNRTKEIGLKEKSKTEETDIAELDKTMFMYGYPTVNIIHLLKELTRANNDRVGFTDVKHTKYQIPELFKNRTDKFNTPGNLEIDGDKDIMFMTGFVQIGRDIYTTISDHINKIYMNNVNTYVILLNKCNFKVVFDEKEHKLLPKYIETKLLKIQHLQEGRIMRNPNEIKFVFNIKNIKETKRHLPFKKLVKDRDILGGPKYNCVNGSLCVESKLFTYLFSENIITNYSDIDGAIAYWVRNNTLKYGPDSPIKSYCYGDFIKDNSTHDLMIKMLFRKGLLPKNILPEDILPEDILPEDILPEDILAKKILPNNILPKDILPNNILPNNILPNNILPNNILPNNILLIDMVRGFALPCPGCQKNYYNYLTNELYDWDYKNCEDWDGVNWTWLKEQ</sequence>